<dbReference type="EMBL" id="JALJOS010000033">
    <property type="protein sequence ID" value="KAK9822275.1"/>
    <property type="molecule type" value="Genomic_DNA"/>
</dbReference>
<proteinExistence type="predicted"/>
<comment type="caution">
    <text evidence="1">The sequence shown here is derived from an EMBL/GenBank/DDBJ whole genome shotgun (WGS) entry which is preliminary data.</text>
</comment>
<evidence type="ECO:0000313" key="2">
    <source>
        <dbReference type="Proteomes" id="UP001438707"/>
    </source>
</evidence>
<evidence type="ECO:0000313" key="1">
    <source>
        <dbReference type="EMBL" id="KAK9822275.1"/>
    </source>
</evidence>
<evidence type="ECO:0008006" key="3">
    <source>
        <dbReference type="Google" id="ProtNLM"/>
    </source>
</evidence>
<sequence>MLYGESERYLFALVQSGAVSQQAGQNVDQLLVKELGPIDMSGAQPMQGPPDQMFLGLEHQLRGLVQAKALSEEGFGCIYAVLAEERAPQSTTSRGIPAVDMSSRGSHGGTFSRLGNIVMNSAASGFGFTLGGNAANSLWHGLFGRH</sequence>
<reference evidence="1 2" key="1">
    <citation type="journal article" date="2024" name="Nat. Commun.">
        <title>Phylogenomics reveals the evolutionary origins of lichenization in chlorophyte algae.</title>
        <authorList>
            <person name="Puginier C."/>
            <person name="Libourel C."/>
            <person name="Otte J."/>
            <person name="Skaloud P."/>
            <person name="Haon M."/>
            <person name="Grisel S."/>
            <person name="Petersen M."/>
            <person name="Berrin J.G."/>
            <person name="Delaux P.M."/>
            <person name="Dal Grande F."/>
            <person name="Keller J."/>
        </authorList>
    </citation>
    <scope>NUCLEOTIDE SEQUENCE [LARGE SCALE GENOMIC DNA]</scope>
    <source>
        <strain evidence="1 2">SAG 2145</strain>
    </source>
</reference>
<keyword evidence="2" id="KW-1185">Reference proteome</keyword>
<gene>
    <name evidence="1" type="ORF">WJX74_002147</name>
</gene>
<accession>A0AAW1QLT8</accession>
<protein>
    <recommendedName>
        <fullName evidence="3">Beta-tubulin</fullName>
    </recommendedName>
</protein>
<organism evidence="1 2">
    <name type="scientific">Apatococcus lobatus</name>
    <dbReference type="NCBI Taxonomy" id="904363"/>
    <lineage>
        <taxon>Eukaryota</taxon>
        <taxon>Viridiplantae</taxon>
        <taxon>Chlorophyta</taxon>
        <taxon>core chlorophytes</taxon>
        <taxon>Trebouxiophyceae</taxon>
        <taxon>Chlorellales</taxon>
        <taxon>Chlorellaceae</taxon>
        <taxon>Apatococcus</taxon>
    </lineage>
</organism>
<dbReference type="Proteomes" id="UP001438707">
    <property type="component" value="Unassembled WGS sequence"/>
</dbReference>
<dbReference type="AlphaFoldDB" id="A0AAW1QLT8"/>
<name>A0AAW1QLT8_9CHLO</name>